<dbReference type="InterPro" id="IPR036995">
    <property type="entry name" value="MPG_sf"/>
</dbReference>
<evidence type="ECO:0000256" key="2">
    <source>
        <dbReference type="ARBA" id="ARBA00022763"/>
    </source>
</evidence>
<evidence type="ECO:0000256" key="3">
    <source>
        <dbReference type="ARBA" id="ARBA00022801"/>
    </source>
</evidence>
<evidence type="ECO:0000313" key="8">
    <source>
        <dbReference type="Proteomes" id="UP001267426"/>
    </source>
</evidence>
<sequence length="232" mass="25020">MPAPPRPLDRAFFARPTLDVARDLLGALLVYESPDDGRLAGRVVETEAYLADDPAMHGWKATFGPTGRVQPEGRARDLFAAPGTAYVYNVYYTNWLLNVVTEPEGEPGAVLVRAIEPVEGEEAMTRNRPPSVRRRRDLTNGPGKLTQALGIAEGPGATASRFHGADLTTPPLYFARGEGGAVEDARVAVSSRIGISRGADLDYRFFVTDSPFVSPGEPSDVRLARKTGRGGR</sequence>
<evidence type="ECO:0000256" key="6">
    <source>
        <dbReference type="SAM" id="MobiDB-lite"/>
    </source>
</evidence>
<dbReference type="EC" id="3.2.2.-" evidence="5"/>
<organism evidence="7 8">
    <name type="scientific">Rubrivirga litoralis</name>
    <dbReference type="NCBI Taxonomy" id="3075598"/>
    <lineage>
        <taxon>Bacteria</taxon>
        <taxon>Pseudomonadati</taxon>
        <taxon>Rhodothermota</taxon>
        <taxon>Rhodothermia</taxon>
        <taxon>Rhodothermales</taxon>
        <taxon>Rubricoccaceae</taxon>
        <taxon>Rubrivirga</taxon>
    </lineage>
</organism>
<feature type="region of interest" description="Disordered" evidence="6">
    <location>
        <begin position="122"/>
        <end position="143"/>
    </location>
</feature>
<comment type="similarity">
    <text evidence="1 5">Belongs to the DNA glycosylase MPG family.</text>
</comment>
<dbReference type="PANTHER" id="PTHR10429:SF0">
    <property type="entry name" value="DNA-3-METHYLADENINE GLYCOSYLASE"/>
    <property type="match status" value="1"/>
</dbReference>
<dbReference type="InterPro" id="IPR011034">
    <property type="entry name" value="Formyl_transferase-like_C_sf"/>
</dbReference>
<dbReference type="InterPro" id="IPR003180">
    <property type="entry name" value="MPG"/>
</dbReference>
<dbReference type="NCBIfam" id="TIGR00567">
    <property type="entry name" value="3mg"/>
    <property type="match status" value="1"/>
</dbReference>
<evidence type="ECO:0000313" key="7">
    <source>
        <dbReference type="EMBL" id="MDT0631863.1"/>
    </source>
</evidence>
<proteinExistence type="inferred from homology"/>
<keyword evidence="2 5" id="KW-0227">DNA damage</keyword>
<evidence type="ECO:0000256" key="1">
    <source>
        <dbReference type="ARBA" id="ARBA00009232"/>
    </source>
</evidence>
<keyword evidence="4 5" id="KW-0234">DNA repair</keyword>
<evidence type="ECO:0000256" key="5">
    <source>
        <dbReference type="HAMAP-Rule" id="MF_00527"/>
    </source>
</evidence>
<dbReference type="RefSeq" id="WP_311663253.1">
    <property type="nucleotide sequence ID" value="NZ_JAVRHT010000018.1"/>
</dbReference>
<dbReference type="HAMAP" id="MF_00527">
    <property type="entry name" value="3MGH"/>
    <property type="match status" value="1"/>
</dbReference>
<protein>
    <recommendedName>
        <fullName evidence="5">Putative 3-methyladenine DNA glycosylase</fullName>
        <ecNumber evidence="5">3.2.2.-</ecNumber>
    </recommendedName>
</protein>
<gene>
    <name evidence="7" type="ORF">RM540_08915</name>
</gene>
<reference evidence="7 8" key="1">
    <citation type="submission" date="2023-09" db="EMBL/GenBank/DDBJ databases">
        <authorList>
            <person name="Rey-Velasco X."/>
        </authorList>
    </citation>
    <scope>NUCLEOTIDE SEQUENCE [LARGE SCALE GENOMIC DNA]</scope>
    <source>
        <strain evidence="7 8">F394</strain>
    </source>
</reference>
<comment type="caution">
    <text evidence="7">The sequence shown here is derived from an EMBL/GenBank/DDBJ whole genome shotgun (WGS) entry which is preliminary data.</text>
</comment>
<dbReference type="Gene3D" id="3.10.300.10">
    <property type="entry name" value="Methylpurine-DNA glycosylase (MPG)"/>
    <property type="match status" value="1"/>
</dbReference>
<dbReference type="PANTHER" id="PTHR10429">
    <property type="entry name" value="DNA-3-METHYLADENINE GLYCOSYLASE"/>
    <property type="match status" value="1"/>
</dbReference>
<keyword evidence="3 5" id="KW-0378">Hydrolase</keyword>
<evidence type="ECO:0000256" key="4">
    <source>
        <dbReference type="ARBA" id="ARBA00023204"/>
    </source>
</evidence>
<keyword evidence="8" id="KW-1185">Reference proteome</keyword>
<dbReference type="CDD" id="cd00540">
    <property type="entry name" value="AAG"/>
    <property type="match status" value="1"/>
</dbReference>
<dbReference type="Proteomes" id="UP001267426">
    <property type="component" value="Unassembled WGS sequence"/>
</dbReference>
<dbReference type="Pfam" id="PF02245">
    <property type="entry name" value="Pur_DNA_glyco"/>
    <property type="match status" value="1"/>
</dbReference>
<name>A0ABU3BRE9_9BACT</name>
<accession>A0ABU3BRE9</accession>
<dbReference type="EMBL" id="JAVRHT010000018">
    <property type="protein sequence ID" value="MDT0631863.1"/>
    <property type="molecule type" value="Genomic_DNA"/>
</dbReference>
<dbReference type="SUPFAM" id="SSF50486">
    <property type="entry name" value="FMT C-terminal domain-like"/>
    <property type="match status" value="1"/>
</dbReference>